<keyword evidence="1" id="KW-1133">Transmembrane helix</keyword>
<evidence type="ECO:0000313" key="2">
    <source>
        <dbReference type="EMBL" id="PSW08899.1"/>
    </source>
</evidence>
<dbReference type="EMBL" id="PYMA01000037">
    <property type="protein sequence ID" value="PSW08899.1"/>
    <property type="molecule type" value="Genomic_DNA"/>
</dbReference>
<dbReference type="OrthoDB" id="7062464at2"/>
<evidence type="ECO:0000313" key="3">
    <source>
        <dbReference type="Proteomes" id="UP000241771"/>
    </source>
</evidence>
<dbReference type="RefSeq" id="WP_036829226.1">
    <property type="nucleotide sequence ID" value="NZ_JGVO01001134.1"/>
</dbReference>
<organism evidence="2 3">
    <name type="scientific">Photobacterium sanctipauli</name>
    <dbReference type="NCBI Taxonomy" id="1342794"/>
    <lineage>
        <taxon>Bacteria</taxon>
        <taxon>Pseudomonadati</taxon>
        <taxon>Pseudomonadota</taxon>
        <taxon>Gammaproteobacteria</taxon>
        <taxon>Vibrionales</taxon>
        <taxon>Vibrionaceae</taxon>
        <taxon>Photobacterium</taxon>
    </lineage>
</organism>
<comment type="caution">
    <text evidence="2">The sequence shown here is derived from an EMBL/GenBank/DDBJ whole genome shotgun (WGS) entry which is preliminary data.</text>
</comment>
<sequence length="188" mass="21389">MSFEINSFLSALIGGGATLSGVWIANWFQEKARNKQQAEYVQGVLNGLHAELESLWLKYDERMGSEIEQLKEDTPLAVYWPITQDYFTFYSANANALGHVPDKELRHSIVNVYGELKSLVDSYRMNNALVEKFDFAYARYQSEPSNVNEHALVSAQNTLTDYAKSLKSSHESCKKQIKPLLTALRRKC</sequence>
<keyword evidence="1" id="KW-0472">Membrane</keyword>
<name>A0A2T3N7E1_9GAMM</name>
<reference evidence="2 3" key="1">
    <citation type="submission" date="2018-01" db="EMBL/GenBank/DDBJ databases">
        <title>Whole genome sequencing of Histamine producing bacteria.</title>
        <authorList>
            <person name="Butler K."/>
        </authorList>
    </citation>
    <scope>NUCLEOTIDE SEQUENCE [LARGE SCALE GENOMIC DNA]</scope>
    <source>
        <strain evidence="2 3">DSM 100436</strain>
    </source>
</reference>
<feature type="transmembrane region" description="Helical" evidence="1">
    <location>
        <begin position="6"/>
        <end position="28"/>
    </location>
</feature>
<keyword evidence="1" id="KW-0812">Transmembrane</keyword>
<keyword evidence="3" id="KW-1185">Reference proteome</keyword>
<dbReference type="Proteomes" id="UP000241771">
    <property type="component" value="Unassembled WGS sequence"/>
</dbReference>
<evidence type="ECO:0000256" key="1">
    <source>
        <dbReference type="SAM" id="Phobius"/>
    </source>
</evidence>
<accession>A0A2T3N7E1</accession>
<dbReference type="AlphaFoldDB" id="A0A2T3N7E1"/>
<protein>
    <submittedName>
        <fullName evidence="2">Uncharacterized protein</fullName>
    </submittedName>
</protein>
<gene>
    <name evidence="2" type="ORF">C9I98_26195</name>
</gene>
<proteinExistence type="predicted"/>